<protein>
    <recommendedName>
        <fullName evidence="4">Protein MgtS</fullName>
    </recommendedName>
</protein>
<dbReference type="AlphaFoldDB" id="A0A317Q4K9"/>
<keyword evidence="1" id="KW-0812">Transmembrane</keyword>
<reference evidence="2 3" key="1">
    <citation type="submission" date="2018-05" db="EMBL/GenBank/DDBJ databases">
        <title>Genomic Encyclopedia of Type Strains, Phase IV (KMG-IV): sequencing the most valuable type-strain genomes for metagenomic binning, comparative biology and taxonomic classification.</title>
        <authorList>
            <person name="Goeker M."/>
        </authorList>
    </citation>
    <scope>NUCLEOTIDE SEQUENCE [LARGE SCALE GENOMIC DNA]</scope>
    <source>
        <strain evidence="2 3">DSM 19579</strain>
    </source>
</reference>
<accession>A0A317Q4K9</accession>
<dbReference type="EMBL" id="QGTS01000003">
    <property type="protein sequence ID" value="PWW10949.1"/>
    <property type="molecule type" value="Genomic_DNA"/>
</dbReference>
<evidence type="ECO:0000313" key="2">
    <source>
        <dbReference type="EMBL" id="PWW10949.1"/>
    </source>
</evidence>
<comment type="caution">
    <text evidence="2">The sequence shown here is derived from an EMBL/GenBank/DDBJ whole genome shotgun (WGS) entry which is preliminary data.</text>
</comment>
<proteinExistence type="predicted"/>
<sequence length="31" mass="3326">MSIELSYVFAAVVLFVGAGLLAACLSHKWND</sequence>
<keyword evidence="1" id="KW-0472">Membrane</keyword>
<feature type="transmembrane region" description="Helical" evidence="1">
    <location>
        <begin position="6"/>
        <end position="25"/>
    </location>
</feature>
<evidence type="ECO:0008006" key="4">
    <source>
        <dbReference type="Google" id="ProtNLM"/>
    </source>
</evidence>
<evidence type="ECO:0000313" key="3">
    <source>
        <dbReference type="Proteomes" id="UP000246744"/>
    </source>
</evidence>
<dbReference type="Proteomes" id="UP000246744">
    <property type="component" value="Unassembled WGS sequence"/>
</dbReference>
<keyword evidence="1" id="KW-1133">Transmembrane helix</keyword>
<organism evidence="2 3">
    <name type="scientific">Mangrovibacter plantisponsor</name>
    <dbReference type="NCBI Taxonomy" id="451513"/>
    <lineage>
        <taxon>Bacteria</taxon>
        <taxon>Pseudomonadati</taxon>
        <taxon>Pseudomonadota</taxon>
        <taxon>Gammaproteobacteria</taxon>
        <taxon>Enterobacterales</taxon>
        <taxon>Enterobacteriaceae</taxon>
        <taxon>Mangrovibacter</taxon>
    </lineage>
</organism>
<evidence type="ECO:0000256" key="1">
    <source>
        <dbReference type="SAM" id="Phobius"/>
    </source>
</evidence>
<gene>
    <name evidence="2" type="ORF">DES37_103326</name>
</gene>
<name>A0A317Q4K9_9ENTR</name>
<keyword evidence="3" id="KW-1185">Reference proteome</keyword>